<keyword evidence="1 3" id="KW-0732">Signal</keyword>
<dbReference type="EMBL" id="RYZH01000038">
    <property type="protein sequence ID" value="RUL85612.1"/>
    <property type="molecule type" value="Genomic_DNA"/>
</dbReference>
<dbReference type="RefSeq" id="WP_126726860.1">
    <property type="nucleotide sequence ID" value="NZ_RYZH01000038.1"/>
</dbReference>
<dbReference type="PANTHER" id="PTHR43037:SF5">
    <property type="entry name" value="FERULOYL ESTERASE"/>
    <property type="match status" value="1"/>
</dbReference>
<sequence length="426" mass="46878">MVPRCATAWPLLLIAAPTLAGQPDAPASADAVEQLREAIGAGPGSLDHLVDAPFARVPLTRADAEKARSLVWEAHADRIRRDRAEEIQRRVIEDGELAMPFSFTRFGEKPDRGWSLFISMHGGGHAPARVNDRQWENQKTLYEVEEGIYLAPRAPTNTWNLWHEPHIDRMFGRLIENLIVLEGVDPDRVYLLGYSAGGDGVYQLAPRMADRWAAAAMMAGHPNGVSVRSLRNVPFALQVGGDDSAYNRNTVARAYGDRLDALQAADPGGYEHFVKIYEGKGHWMDREDRVALPWMAQFSRNPVPQTVIWEQTGTPHERSYWLAVPPEDATLGSIVVATRDGQEIHLTEAEGVSTLLIRLDDRMADLDRPISVSIGGEPLFEGIAPRTIATLLRTLAGRGDPGLLFDAEVAVTIPDSGTNPARRRGG</sequence>
<keyword evidence="5" id="KW-1185">Reference proteome</keyword>
<proteinExistence type="predicted"/>
<keyword evidence="2 4" id="KW-0378">Hydrolase</keyword>
<evidence type="ECO:0000256" key="1">
    <source>
        <dbReference type="ARBA" id="ARBA00022729"/>
    </source>
</evidence>
<evidence type="ECO:0000313" key="5">
    <source>
        <dbReference type="Proteomes" id="UP000280296"/>
    </source>
</evidence>
<dbReference type="InterPro" id="IPR029058">
    <property type="entry name" value="AB_hydrolase_fold"/>
</dbReference>
<accession>A0A432MGG3</accession>
<dbReference type="Proteomes" id="UP000280296">
    <property type="component" value="Unassembled WGS sequence"/>
</dbReference>
<evidence type="ECO:0000313" key="4">
    <source>
        <dbReference type="EMBL" id="RUL85612.1"/>
    </source>
</evidence>
<dbReference type="SUPFAM" id="SSF53474">
    <property type="entry name" value="alpha/beta-Hydrolases"/>
    <property type="match status" value="1"/>
</dbReference>
<comment type="caution">
    <text evidence="4">The sequence shown here is derived from an EMBL/GenBank/DDBJ whole genome shotgun (WGS) entry which is preliminary data.</text>
</comment>
<name>A0A432MGG3_9BACT</name>
<dbReference type="InterPro" id="IPR050955">
    <property type="entry name" value="Plant_Biomass_Hydrol_Est"/>
</dbReference>
<feature type="signal peptide" evidence="3">
    <location>
        <begin position="1"/>
        <end position="20"/>
    </location>
</feature>
<dbReference type="OrthoDB" id="9764953at2"/>
<dbReference type="PANTHER" id="PTHR43037">
    <property type="entry name" value="UNNAMED PRODUCT-RELATED"/>
    <property type="match status" value="1"/>
</dbReference>
<gene>
    <name evidence="4" type="ORF">TsocGM_18040</name>
</gene>
<evidence type="ECO:0000256" key="3">
    <source>
        <dbReference type="SAM" id="SignalP"/>
    </source>
</evidence>
<evidence type="ECO:0000256" key="2">
    <source>
        <dbReference type="ARBA" id="ARBA00022801"/>
    </source>
</evidence>
<reference evidence="4 5" key="2">
    <citation type="submission" date="2019-01" db="EMBL/GenBank/DDBJ databases">
        <title>Tautonia sociabilis, a novel thermotolerant planctomycete of Isosphaeraceae family, isolated from a 4000 m deep subterranean habitat.</title>
        <authorList>
            <person name="Kovaleva O.L."/>
            <person name="Elcheninov A.G."/>
            <person name="Van Heerden E."/>
            <person name="Toshchakov S.V."/>
            <person name="Novikov A."/>
            <person name="Bonch-Osmolovskaya E.A."/>
            <person name="Kublanov I.V."/>
        </authorList>
    </citation>
    <scope>NUCLEOTIDE SEQUENCE [LARGE SCALE GENOMIC DNA]</scope>
    <source>
        <strain evidence="4 5">GM2012</strain>
    </source>
</reference>
<protein>
    <submittedName>
        <fullName evidence="4">Alpha/beta hydrolase</fullName>
    </submittedName>
</protein>
<feature type="chain" id="PRO_5019083436" evidence="3">
    <location>
        <begin position="21"/>
        <end position="426"/>
    </location>
</feature>
<organism evidence="4 5">
    <name type="scientific">Tautonia sociabilis</name>
    <dbReference type="NCBI Taxonomy" id="2080755"/>
    <lineage>
        <taxon>Bacteria</taxon>
        <taxon>Pseudomonadati</taxon>
        <taxon>Planctomycetota</taxon>
        <taxon>Planctomycetia</taxon>
        <taxon>Isosphaerales</taxon>
        <taxon>Isosphaeraceae</taxon>
        <taxon>Tautonia</taxon>
    </lineage>
</organism>
<reference evidence="4 5" key="1">
    <citation type="submission" date="2018-12" db="EMBL/GenBank/DDBJ databases">
        <authorList>
            <person name="Toschakov S.V."/>
        </authorList>
    </citation>
    <scope>NUCLEOTIDE SEQUENCE [LARGE SCALE GENOMIC DNA]</scope>
    <source>
        <strain evidence="4 5">GM2012</strain>
    </source>
</reference>
<dbReference type="GO" id="GO:0016787">
    <property type="term" value="F:hydrolase activity"/>
    <property type="evidence" value="ECO:0007669"/>
    <property type="project" value="UniProtKB-KW"/>
</dbReference>
<dbReference type="AlphaFoldDB" id="A0A432MGG3"/>
<dbReference type="Gene3D" id="3.40.50.1820">
    <property type="entry name" value="alpha/beta hydrolase"/>
    <property type="match status" value="1"/>
</dbReference>